<keyword evidence="2" id="KW-0472">Membrane</keyword>
<protein>
    <submittedName>
        <fullName evidence="3">Uncharacterized protein</fullName>
    </submittedName>
</protein>
<dbReference type="AlphaFoldDB" id="A0A7V8JPN4"/>
<feature type="compositionally biased region" description="Basic and acidic residues" evidence="1">
    <location>
        <begin position="105"/>
        <end position="120"/>
    </location>
</feature>
<feature type="region of interest" description="Disordered" evidence="1">
    <location>
        <begin position="83"/>
        <end position="120"/>
    </location>
</feature>
<evidence type="ECO:0000256" key="2">
    <source>
        <dbReference type="SAM" id="Phobius"/>
    </source>
</evidence>
<proteinExistence type="predicted"/>
<accession>A0A7V8JPN4</accession>
<feature type="compositionally biased region" description="Low complexity" evidence="1">
    <location>
        <begin position="83"/>
        <end position="101"/>
    </location>
</feature>
<sequence length="120" mass="13836">MNDFFSTLIRFVFRAVLLAMGLIFAFSLLCAGALLALVWGLRRVWARLTGRPVQAWVFRVDPRAGWNRFYRADPWAARRGNAQAADTQAEAARQQEQRLQAMNGDWRERRPKDVTDVDPK</sequence>
<evidence type="ECO:0000313" key="4">
    <source>
        <dbReference type="Proteomes" id="UP000461670"/>
    </source>
</evidence>
<reference evidence="4" key="1">
    <citation type="journal article" date="2020" name="MBio">
        <title>Horizontal gene transfer to a defensive symbiont with a reduced genome amongst a multipartite beetle microbiome.</title>
        <authorList>
            <person name="Waterworth S.C."/>
            <person name="Florez L.V."/>
            <person name="Rees E.R."/>
            <person name="Hertweck C."/>
            <person name="Kaltenpoth M."/>
            <person name="Kwan J.C."/>
        </authorList>
    </citation>
    <scope>NUCLEOTIDE SEQUENCE [LARGE SCALE GENOMIC DNA]</scope>
</reference>
<keyword evidence="2" id="KW-1133">Transmembrane helix</keyword>
<comment type="caution">
    <text evidence="3">The sequence shown here is derived from an EMBL/GenBank/DDBJ whole genome shotgun (WGS) entry which is preliminary data.</text>
</comment>
<feature type="transmembrane region" description="Helical" evidence="2">
    <location>
        <begin position="12"/>
        <end position="41"/>
    </location>
</feature>
<evidence type="ECO:0000313" key="3">
    <source>
        <dbReference type="EMBL" id="KAF1020368.1"/>
    </source>
</evidence>
<gene>
    <name evidence="3" type="ORF">GAK30_02512</name>
</gene>
<evidence type="ECO:0000256" key="1">
    <source>
        <dbReference type="SAM" id="MobiDB-lite"/>
    </source>
</evidence>
<organism evidence="3 4">
    <name type="scientific">Paracidovorax wautersii</name>
    <dbReference type="NCBI Taxonomy" id="1177982"/>
    <lineage>
        <taxon>Bacteria</taxon>
        <taxon>Pseudomonadati</taxon>
        <taxon>Pseudomonadota</taxon>
        <taxon>Betaproteobacteria</taxon>
        <taxon>Burkholderiales</taxon>
        <taxon>Comamonadaceae</taxon>
        <taxon>Paracidovorax</taxon>
    </lineage>
</organism>
<name>A0A7V8JPN4_9BURK</name>
<keyword evidence="2" id="KW-0812">Transmembrane</keyword>
<dbReference type="EMBL" id="WNDQ01000036">
    <property type="protein sequence ID" value="KAF1020368.1"/>
    <property type="molecule type" value="Genomic_DNA"/>
</dbReference>
<dbReference type="Proteomes" id="UP000461670">
    <property type="component" value="Unassembled WGS sequence"/>
</dbReference>